<dbReference type="InterPro" id="IPR036291">
    <property type="entry name" value="NAD(P)-bd_dom_sf"/>
</dbReference>
<dbReference type="SUPFAM" id="SSF51735">
    <property type="entry name" value="NAD(P)-binding Rossmann-fold domains"/>
    <property type="match status" value="2"/>
</dbReference>
<reference evidence="2" key="1">
    <citation type="journal article" date="2008" name="Nat. Genet.">
        <title>The Pristionchus pacificus genome provides a unique perspective on nematode lifestyle and parasitism.</title>
        <authorList>
            <person name="Dieterich C."/>
            <person name="Clifton S.W."/>
            <person name="Schuster L.N."/>
            <person name="Chinwalla A."/>
            <person name="Delehaunty K."/>
            <person name="Dinkelacker I."/>
            <person name="Fulton L."/>
            <person name="Fulton R."/>
            <person name="Godfrey J."/>
            <person name="Minx P."/>
            <person name="Mitreva M."/>
            <person name="Roeseler W."/>
            <person name="Tian H."/>
            <person name="Witte H."/>
            <person name="Yang S.P."/>
            <person name="Wilson R.K."/>
            <person name="Sommer R.J."/>
        </authorList>
    </citation>
    <scope>NUCLEOTIDE SEQUENCE [LARGE SCALE GENOMIC DNA]</scope>
    <source>
        <strain evidence="2">PS312</strain>
    </source>
</reference>
<dbReference type="AlphaFoldDB" id="A0A2A6C4G5"/>
<keyword evidence="2" id="KW-1185">Reference proteome</keyword>
<dbReference type="Proteomes" id="UP000005239">
    <property type="component" value="Unassembled WGS sequence"/>
</dbReference>
<dbReference type="PRINTS" id="PR00081">
    <property type="entry name" value="GDHRDH"/>
</dbReference>
<evidence type="ECO:0000313" key="2">
    <source>
        <dbReference type="Proteomes" id="UP000005239"/>
    </source>
</evidence>
<dbReference type="OrthoDB" id="191139at2759"/>
<protein>
    <submittedName>
        <fullName evidence="1">Dehydrogenase</fullName>
    </submittedName>
</protein>
<dbReference type="InterPro" id="IPR002347">
    <property type="entry name" value="SDR_fam"/>
</dbReference>
<dbReference type="Gene3D" id="3.40.50.720">
    <property type="entry name" value="NAD(P)-binding Rossmann-like Domain"/>
    <property type="match status" value="3"/>
</dbReference>
<dbReference type="PANTHER" id="PTHR43157:SF31">
    <property type="entry name" value="PHOSPHATIDYLINOSITOL-GLYCAN BIOSYNTHESIS CLASS F PROTEIN"/>
    <property type="match status" value="1"/>
</dbReference>
<reference evidence="1" key="2">
    <citation type="submission" date="2022-06" db="UniProtKB">
        <authorList>
            <consortium name="EnsemblMetazoa"/>
        </authorList>
    </citation>
    <scope>IDENTIFICATION</scope>
    <source>
        <strain evidence="1">PS312</strain>
    </source>
</reference>
<gene>
    <name evidence="1" type="primary">WBGene00113808</name>
</gene>
<accession>A0A2A6C4G5</accession>
<dbReference type="PANTHER" id="PTHR43157">
    <property type="entry name" value="PHOSPHATIDYLINOSITOL-GLYCAN BIOSYNTHESIS CLASS F PROTEIN-RELATED"/>
    <property type="match status" value="1"/>
</dbReference>
<name>A0A2A6C4G5_PRIPA</name>
<proteinExistence type="predicted"/>
<sequence>NPPPFACFHSLPLDCSRHCHYLFQKVPTVMGFFSGGQFKENVSAVGKVVAVTGCNTGIGLETAKELNLRGAKVYMLCRTEERAEAAKAEMVQAGCDGSRLIFLKCDLASFESVRKCAQRLGELESHLDVLVNNAGMVLGEFSKTEDGHESTWHANHLGPMLLTELLLPLIEKSAEGRVVLVASELHKRSPKLDINKVDSQEGYKGPMEAYNKSKLGNVMYARELARRLKERGSTVTVNSLHPGVIKTELGRHFGVAVKVFHVVGGVFMKTRKEGAQTSIYLALSTEVKGVSGGYFSDCARATESANAKDDAACKELYDYSLKTIVACLAEDSCYSKLCSLMPFTLSRSFQIIMPSCGGQFRENVSAVGKVMAVTGCNTGIGLETAKELNLRGAKIYMLCRSEERAKAARKEMIESGCEASRLIFLACNLSSFDGIRKCAAKLSECPVLLTQLLLPLIAKSDEGRIVMVSSDAHSLSPKLNLSTVDTEAGFHGGIEAYNKSKLANVTKSKKKHSKKEEVQIMYTKELARRLKEKESSITVNCLHPGIFRKSSTLGVFMKSRKDGAQTTLFLALSTEDCKRANESSLANDEAAAKELDYTLKTVRLN</sequence>
<evidence type="ECO:0000313" key="1">
    <source>
        <dbReference type="EnsemblMetazoa" id="PPA24254.1"/>
    </source>
</evidence>
<organism evidence="1 2">
    <name type="scientific">Pristionchus pacificus</name>
    <name type="common">Parasitic nematode worm</name>
    <dbReference type="NCBI Taxonomy" id="54126"/>
    <lineage>
        <taxon>Eukaryota</taxon>
        <taxon>Metazoa</taxon>
        <taxon>Ecdysozoa</taxon>
        <taxon>Nematoda</taxon>
        <taxon>Chromadorea</taxon>
        <taxon>Rhabditida</taxon>
        <taxon>Rhabditina</taxon>
        <taxon>Diplogasteromorpha</taxon>
        <taxon>Diplogasteroidea</taxon>
        <taxon>Neodiplogasteridae</taxon>
        <taxon>Pristionchus</taxon>
    </lineage>
</organism>
<dbReference type="Pfam" id="PF00106">
    <property type="entry name" value="adh_short"/>
    <property type="match status" value="2"/>
</dbReference>
<dbReference type="EnsemblMetazoa" id="PPA24254.1">
    <property type="protein sequence ID" value="PPA24254.1"/>
    <property type="gene ID" value="WBGene00113808"/>
</dbReference>
<dbReference type="CDD" id="cd05327">
    <property type="entry name" value="retinol-DH_like_SDR_c_like"/>
    <property type="match status" value="1"/>
</dbReference>
<dbReference type="PRINTS" id="PR00080">
    <property type="entry name" value="SDRFAMILY"/>
</dbReference>
<accession>A0A8R1UGX9</accession>